<evidence type="ECO:0000259" key="2">
    <source>
        <dbReference type="PROSITE" id="PS51384"/>
    </source>
</evidence>
<feature type="domain" description="2Fe-2S ferredoxin-type" evidence="1">
    <location>
        <begin position="595"/>
        <end position="680"/>
    </location>
</feature>
<dbReference type="PROSITE" id="PS51085">
    <property type="entry name" value="2FE2S_FER_2"/>
    <property type="match status" value="1"/>
</dbReference>
<dbReference type="PRINTS" id="PR00409">
    <property type="entry name" value="PHDIOXRDTASE"/>
</dbReference>
<dbReference type="PANTHER" id="PTHR42815">
    <property type="entry name" value="FAD-BINDING, PUTATIVE (AFU_ORTHOLOGUE AFUA_6G07600)-RELATED"/>
    <property type="match status" value="1"/>
</dbReference>
<sequence length="680" mass="74169">MSAFIPLDGWGVETSPFHAGELAVQQRVGVSSQAESIGRRGIRRYMPEQHRRFFAEQPFMVFGGVDGQGQPWATLRAAAPGFVSTPDARTLRIEGGVLPGDPLAGHWQSGAMIGGLGLQPQTRRRNRINGVVQSAQGDTLLVGVTQSFGNCAKYIQSRTPTFIERGAQVPAQATQVATHLGDADRELLARADTFFIASANLAQEAGLARGVDVSHRGGAPGFVRVDDANTLTTPDYSGNRFFNTIGNLIHDPRAGLLFIDFATGDLLYLAVRAEVVWDGAELAAFEGAERLVRFHIDEVRRSRGALPFRWSEAELAPQFASARREPESQPSWQKLKVAAVVDETPSVRSFYFESVDGAPLPSFKAGQFLPIRVPVSGSDAPLLRTYTLSDSHDVRRYRISVKREGVASNWLHDHLEGGVQIEARKPTGRFIYDEHSPRPAVFISAGIGITPMIAMLHRALQSSGSGEAHRASRRLFFFHGARSDRERPFSAHLKDLATRNPAVSLHLFDSAEGRAEGVSGGRVTIDALKRVLPFDDYDFYLCGPAQFMRDMYEGLRGLNVADERIRLEAFGPASVKRTVASKETPASDSKAHDAIPVTFARSARTVAWRPHDGSLLEFVEAHGVEARSSCRSGMCGTCSTRLLSGKVQYDGEIEAPIEPDHALICMAHPVPGDAEVVLDL</sequence>
<dbReference type="Gene3D" id="3.10.20.30">
    <property type="match status" value="1"/>
</dbReference>
<dbReference type="SUPFAM" id="SSF54292">
    <property type="entry name" value="2Fe-2S ferredoxin-like"/>
    <property type="match status" value="1"/>
</dbReference>
<gene>
    <name evidence="3" type="ORF">FVF58_22655</name>
</gene>
<dbReference type="InterPro" id="IPR001041">
    <property type="entry name" value="2Fe-2S_ferredoxin-type"/>
</dbReference>
<reference evidence="3 4" key="1">
    <citation type="submission" date="2019-08" db="EMBL/GenBank/DDBJ databases">
        <title>Paraburkholderia sp. DCY113.</title>
        <authorList>
            <person name="Kang J."/>
        </authorList>
    </citation>
    <scope>NUCLEOTIDE SEQUENCE [LARGE SCALE GENOMIC DNA]</scope>
    <source>
        <strain evidence="3 4">DCY113</strain>
    </source>
</reference>
<dbReference type="PROSITE" id="PS00197">
    <property type="entry name" value="2FE2S_FER_1"/>
    <property type="match status" value="1"/>
</dbReference>
<feature type="domain" description="FAD-binding FR-type" evidence="2">
    <location>
        <begin position="330"/>
        <end position="433"/>
    </location>
</feature>
<dbReference type="SUPFAM" id="SSF50475">
    <property type="entry name" value="FMN-binding split barrel"/>
    <property type="match status" value="1"/>
</dbReference>
<dbReference type="Gene3D" id="2.40.30.10">
    <property type="entry name" value="Translation factors"/>
    <property type="match status" value="1"/>
</dbReference>
<dbReference type="InterPro" id="IPR012675">
    <property type="entry name" value="Beta-grasp_dom_sf"/>
</dbReference>
<dbReference type="GO" id="GO:0051537">
    <property type="term" value="F:2 iron, 2 sulfur cluster binding"/>
    <property type="evidence" value="ECO:0007669"/>
    <property type="project" value="InterPro"/>
</dbReference>
<dbReference type="InterPro" id="IPR017927">
    <property type="entry name" value="FAD-bd_FR_type"/>
</dbReference>
<protein>
    <submittedName>
        <fullName evidence="3">2Fe-2S iron-sulfur cluster binding domain-containing protein</fullName>
    </submittedName>
</protein>
<evidence type="ECO:0000313" key="4">
    <source>
        <dbReference type="Proteomes" id="UP000325273"/>
    </source>
</evidence>
<dbReference type="InterPro" id="IPR017938">
    <property type="entry name" value="Riboflavin_synthase-like_b-brl"/>
</dbReference>
<dbReference type="EMBL" id="VTUZ01000015">
    <property type="protein sequence ID" value="KAA1008153.1"/>
    <property type="molecule type" value="Genomic_DNA"/>
</dbReference>
<evidence type="ECO:0000313" key="3">
    <source>
        <dbReference type="EMBL" id="KAA1008153.1"/>
    </source>
</evidence>
<dbReference type="Pfam" id="PF00175">
    <property type="entry name" value="NAD_binding_1"/>
    <property type="match status" value="1"/>
</dbReference>
<name>A0A5B0GZ67_9BURK</name>
<dbReference type="Gene3D" id="2.30.110.10">
    <property type="entry name" value="Electron Transport, Fmn-binding Protein, Chain A"/>
    <property type="match status" value="1"/>
</dbReference>
<dbReference type="RefSeq" id="WP_149672080.1">
    <property type="nucleotide sequence ID" value="NZ_VTUZ01000015.1"/>
</dbReference>
<dbReference type="SUPFAM" id="SSF52343">
    <property type="entry name" value="Ferredoxin reductase-like, C-terminal NADP-linked domain"/>
    <property type="match status" value="1"/>
</dbReference>
<organism evidence="3 4">
    <name type="scientific">Paraburkholderia panacisoli</name>
    <dbReference type="NCBI Taxonomy" id="2603818"/>
    <lineage>
        <taxon>Bacteria</taxon>
        <taxon>Pseudomonadati</taxon>
        <taxon>Pseudomonadota</taxon>
        <taxon>Betaproteobacteria</taxon>
        <taxon>Burkholderiales</taxon>
        <taxon>Burkholderiaceae</taxon>
        <taxon>Paraburkholderia</taxon>
    </lineage>
</organism>
<dbReference type="AlphaFoldDB" id="A0A5B0GZ67"/>
<dbReference type="SUPFAM" id="SSF63380">
    <property type="entry name" value="Riboflavin synthase domain-like"/>
    <property type="match status" value="1"/>
</dbReference>
<dbReference type="PROSITE" id="PS51384">
    <property type="entry name" value="FAD_FR"/>
    <property type="match status" value="1"/>
</dbReference>
<dbReference type="InterPro" id="IPR039261">
    <property type="entry name" value="FNR_nucleotide-bd"/>
</dbReference>
<dbReference type="InterPro" id="IPR012349">
    <property type="entry name" value="Split_barrel_FMN-bd"/>
</dbReference>
<dbReference type="InterPro" id="IPR006058">
    <property type="entry name" value="2Fe2S_fd_BS"/>
</dbReference>
<comment type="caution">
    <text evidence="3">The sequence shown here is derived from an EMBL/GenBank/DDBJ whole genome shotgun (WGS) entry which is preliminary data.</text>
</comment>
<dbReference type="GO" id="GO:0016491">
    <property type="term" value="F:oxidoreductase activity"/>
    <property type="evidence" value="ECO:0007669"/>
    <property type="project" value="InterPro"/>
</dbReference>
<dbReference type="InterPro" id="IPR011576">
    <property type="entry name" value="Pyridox_Oxase_N"/>
</dbReference>
<evidence type="ECO:0000259" key="1">
    <source>
        <dbReference type="PROSITE" id="PS51085"/>
    </source>
</evidence>
<dbReference type="InterPro" id="IPR036010">
    <property type="entry name" value="2Fe-2S_ferredoxin-like_sf"/>
</dbReference>
<dbReference type="InterPro" id="IPR001433">
    <property type="entry name" value="OxRdtase_FAD/NAD-bd"/>
</dbReference>
<dbReference type="Gene3D" id="3.40.50.80">
    <property type="entry name" value="Nucleotide-binding domain of ferredoxin-NADP reductase (FNR) module"/>
    <property type="match status" value="1"/>
</dbReference>
<dbReference type="CDD" id="cd06184">
    <property type="entry name" value="flavohem_like_fad_nad_binding"/>
    <property type="match status" value="1"/>
</dbReference>
<accession>A0A5B0GZ67</accession>
<dbReference type="Pfam" id="PF00111">
    <property type="entry name" value="Fer2"/>
    <property type="match status" value="1"/>
</dbReference>
<dbReference type="CDD" id="cd00207">
    <property type="entry name" value="fer2"/>
    <property type="match status" value="1"/>
</dbReference>
<dbReference type="PANTHER" id="PTHR42815:SF2">
    <property type="entry name" value="FAD-BINDING, PUTATIVE (AFU_ORTHOLOGUE AFUA_6G07600)-RELATED"/>
    <property type="match status" value="1"/>
</dbReference>
<dbReference type="Pfam" id="PF01243">
    <property type="entry name" value="PNPOx_N"/>
    <property type="match status" value="1"/>
</dbReference>
<keyword evidence="4" id="KW-1185">Reference proteome</keyword>
<dbReference type="Proteomes" id="UP000325273">
    <property type="component" value="Unassembled WGS sequence"/>
</dbReference>
<proteinExistence type="predicted"/>